<feature type="transmembrane region" description="Helical" evidence="7">
    <location>
        <begin position="94"/>
        <end position="113"/>
    </location>
</feature>
<sequence length="391" mass="41489">MRFTPANLFTLLREAALAFSQDKAPRLAAALAYYAIFAIAPLLFFVLAVASGLLSNANVQERLFEFLADNLNQSAVEFVKGIVPDGSKLQQSTLWASILGFVTLFMGSTGLFVQLQDALNTLWGAEPPKGNGILNVIKSRLLSFALVIGIGVIIIAFLIGNTYLSAIAEQLGEAIGLGTLFVRVATFVVSAGILTLVFAALYKTLPNVKLQWKEVWVGSAITSVLFTLGQLAIGIYLGRAAPGSAFGAAGSLVLLLLWIYFSSMVFFFGAEVTWVYSQKFGSGAGGAGSVDKKAALVEKGAQIDTTPTAQELEASREKEKQKGSPLPGRLGELLDTANAKLPRVLPHAPTHAQGRLLPSVRGTVWNAVRAVLAVPAVIVLRLLGWTGGKGK</sequence>
<evidence type="ECO:0000256" key="5">
    <source>
        <dbReference type="ARBA" id="ARBA00023136"/>
    </source>
</evidence>
<feature type="transmembrane region" description="Helical" evidence="7">
    <location>
        <begin position="141"/>
        <end position="159"/>
    </location>
</feature>
<organism evidence="8 9">
    <name type="scientific">Deinococcus marmoris</name>
    <dbReference type="NCBI Taxonomy" id="249408"/>
    <lineage>
        <taxon>Bacteria</taxon>
        <taxon>Thermotogati</taxon>
        <taxon>Deinococcota</taxon>
        <taxon>Deinococci</taxon>
        <taxon>Deinococcales</taxon>
        <taxon>Deinococcaceae</taxon>
        <taxon>Deinococcus</taxon>
    </lineage>
</organism>
<feature type="transmembrane region" description="Helical" evidence="7">
    <location>
        <begin position="215"/>
        <end position="238"/>
    </location>
</feature>
<keyword evidence="9" id="KW-1185">Reference proteome</keyword>
<feature type="compositionally biased region" description="Basic and acidic residues" evidence="6">
    <location>
        <begin position="313"/>
        <end position="322"/>
    </location>
</feature>
<keyword evidence="4 7" id="KW-1133">Transmembrane helix</keyword>
<evidence type="ECO:0000256" key="1">
    <source>
        <dbReference type="ARBA" id="ARBA00004651"/>
    </source>
</evidence>
<comment type="subcellular location">
    <subcellularLocation>
        <location evidence="1">Cell membrane</location>
        <topology evidence="1">Multi-pass membrane protein</topology>
    </subcellularLocation>
</comment>
<dbReference type="EMBL" id="MSTI01000077">
    <property type="protein sequence ID" value="OLV18058.1"/>
    <property type="molecule type" value="Genomic_DNA"/>
</dbReference>
<evidence type="ECO:0000256" key="3">
    <source>
        <dbReference type="ARBA" id="ARBA00022692"/>
    </source>
</evidence>
<evidence type="ECO:0000256" key="4">
    <source>
        <dbReference type="ARBA" id="ARBA00022989"/>
    </source>
</evidence>
<evidence type="ECO:0000256" key="6">
    <source>
        <dbReference type="SAM" id="MobiDB-lite"/>
    </source>
</evidence>
<evidence type="ECO:0000256" key="7">
    <source>
        <dbReference type="SAM" id="Phobius"/>
    </source>
</evidence>
<feature type="region of interest" description="Disordered" evidence="6">
    <location>
        <begin position="307"/>
        <end position="328"/>
    </location>
</feature>
<dbReference type="NCBIfam" id="TIGR00765">
    <property type="entry name" value="yihY_not_rbn"/>
    <property type="match status" value="1"/>
</dbReference>
<dbReference type="PANTHER" id="PTHR30213">
    <property type="entry name" value="INNER MEMBRANE PROTEIN YHJD"/>
    <property type="match status" value="1"/>
</dbReference>
<dbReference type="eggNOG" id="COG1295">
    <property type="taxonomic scope" value="Bacteria"/>
</dbReference>
<evidence type="ECO:0000256" key="2">
    <source>
        <dbReference type="ARBA" id="ARBA00022475"/>
    </source>
</evidence>
<feature type="transmembrane region" description="Helical" evidence="7">
    <location>
        <begin position="245"/>
        <end position="270"/>
    </location>
</feature>
<keyword evidence="2" id="KW-1003">Cell membrane</keyword>
<proteinExistence type="predicted"/>
<gene>
    <name evidence="8" type="ORF">BOO71_0007231</name>
</gene>
<dbReference type="OrthoDB" id="9797028at2"/>
<name>A0A1U7NYR1_9DEIO</name>
<keyword evidence="5 7" id="KW-0472">Membrane</keyword>
<feature type="transmembrane region" description="Helical" evidence="7">
    <location>
        <begin position="364"/>
        <end position="383"/>
    </location>
</feature>
<evidence type="ECO:0000313" key="9">
    <source>
        <dbReference type="Proteomes" id="UP000186607"/>
    </source>
</evidence>
<comment type="caution">
    <text evidence="8">The sequence shown here is derived from an EMBL/GenBank/DDBJ whole genome shotgun (WGS) entry which is preliminary data.</text>
</comment>
<dbReference type="RefSeq" id="WP_075832707.1">
    <property type="nucleotide sequence ID" value="NZ_MSTI01000077.1"/>
</dbReference>
<dbReference type="InterPro" id="IPR017039">
    <property type="entry name" value="Virul_fac_BrkB"/>
</dbReference>
<feature type="transmembrane region" description="Helical" evidence="7">
    <location>
        <begin position="30"/>
        <end position="54"/>
    </location>
</feature>
<protein>
    <submittedName>
        <fullName evidence="8">Ribonuclease BN</fullName>
    </submittedName>
</protein>
<reference evidence="8 9" key="1">
    <citation type="submission" date="2017-01" db="EMBL/GenBank/DDBJ databases">
        <title>Genome Analysis of Deinococcus marmoris KOPRI26562.</title>
        <authorList>
            <person name="Kim J.H."/>
            <person name="Oh H.-M."/>
        </authorList>
    </citation>
    <scope>NUCLEOTIDE SEQUENCE [LARGE SCALE GENOMIC DNA]</scope>
    <source>
        <strain evidence="8 9">KOPRI26562</strain>
    </source>
</reference>
<dbReference type="Pfam" id="PF03631">
    <property type="entry name" value="Virul_fac_BrkB"/>
    <property type="match status" value="1"/>
</dbReference>
<feature type="transmembrane region" description="Helical" evidence="7">
    <location>
        <begin position="180"/>
        <end position="203"/>
    </location>
</feature>
<accession>A0A1U7NYR1</accession>
<keyword evidence="3 7" id="KW-0812">Transmembrane</keyword>
<dbReference type="Proteomes" id="UP000186607">
    <property type="component" value="Unassembled WGS sequence"/>
</dbReference>
<dbReference type="STRING" id="249408.BOO71_0007231"/>
<dbReference type="AlphaFoldDB" id="A0A1U7NYR1"/>
<dbReference type="PANTHER" id="PTHR30213:SF1">
    <property type="entry name" value="INNER MEMBRANE PROTEIN YHJD"/>
    <property type="match status" value="1"/>
</dbReference>
<evidence type="ECO:0000313" key="8">
    <source>
        <dbReference type="EMBL" id="OLV18058.1"/>
    </source>
</evidence>
<dbReference type="GO" id="GO:0005886">
    <property type="term" value="C:plasma membrane"/>
    <property type="evidence" value="ECO:0007669"/>
    <property type="project" value="UniProtKB-SubCell"/>
</dbReference>